<gene>
    <name evidence="1" type="ORF">SDC9_163308</name>
</gene>
<sequence length="77" mass="8605">MDVLDIAPAKEFHQFQNDDPHAFFADFFHVPDVNAEAVDDFDFSVVNGTRTNDEAVARIDLLTIVVEIGQGLMPFAH</sequence>
<protein>
    <submittedName>
        <fullName evidence="1">Uncharacterized protein</fullName>
    </submittedName>
</protein>
<reference evidence="1" key="1">
    <citation type="submission" date="2019-08" db="EMBL/GenBank/DDBJ databases">
        <authorList>
            <person name="Kucharzyk K."/>
            <person name="Murdoch R.W."/>
            <person name="Higgins S."/>
            <person name="Loffler F."/>
        </authorList>
    </citation>
    <scope>NUCLEOTIDE SEQUENCE</scope>
</reference>
<name>A0A645FQS9_9ZZZZ</name>
<dbReference type="EMBL" id="VSSQ01062859">
    <property type="protein sequence ID" value="MPN15972.1"/>
    <property type="molecule type" value="Genomic_DNA"/>
</dbReference>
<accession>A0A645FQS9</accession>
<proteinExistence type="predicted"/>
<evidence type="ECO:0000313" key="1">
    <source>
        <dbReference type="EMBL" id="MPN15972.1"/>
    </source>
</evidence>
<organism evidence="1">
    <name type="scientific">bioreactor metagenome</name>
    <dbReference type="NCBI Taxonomy" id="1076179"/>
    <lineage>
        <taxon>unclassified sequences</taxon>
        <taxon>metagenomes</taxon>
        <taxon>ecological metagenomes</taxon>
    </lineage>
</organism>
<dbReference type="AlphaFoldDB" id="A0A645FQS9"/>
<comment type="caution">
    <text evidence="1">The sequence shown here is derived from an EMBL/GenBank/DDBJ whole genome shotgun (WGS) entry which is preliminary data.</text>
</comment>